<evidence type="ECO:0000256" key="2">
    <source>
        <dbReference type="ARBA" id="ARBA00022448"/>
    </source>
</evidence>
<keyword evidence="4 7" id="KW-0812">Transmembrane</keyword>
<dbReference type="Gene3D" id="1.10.3720.10">
    <property type="entry name" value="MetI-like"/>
    <property type="match status" value="1"/>
</dbReference>
<comment type="caution">
    <text evidence="9">The sequence shown here is derived from an EMBL/GenBank/DDBJ whole genome shotgun (WGS) entry which is preliminary data.</text>
</comment>
<feature type="transmembrane region" description="Helical" evidence="7">
    <location>
        <begin position="275"/>
        <end position="294"/>
    </location>
</feature>
<dbReference type="Pfam" id="PF00528">
    <property type="entry name" value="BPD_transp_1"/>
    <property type="match status" value="1"/>
</dbReference>
<dbReference type="EMBL" id="JAAIKC010000001">
    <property type="protein sequence ID" value="NEW04984.1"/>
    <property type="molecule type" value="Genomic_DNA"/>
</dbReference>
<organism evidence="9">
    <name type="scientific">Paenibacillus sp. SYP-B3998</name>
    <dbReference type="NCBI Taxonomy" id="2678564"/>
    <lineage>
        <taxon>Bacteria</taxon>
        <taxon>Bacillati</taxon>
        <taxon>Bacillota</taxon>
        <taxon>Bacilli</taxon>
        <taxon>Bacillales</taxon>
        <taxon>Paenibacillaceae</taxon>
        <taxon>Paenibacillus</taxon>
    </lineage>
</organism>
<comment type="similarity">
    <text evidence="7">Belongs to the binding-protein-dependent transport system permease family.</text>
</comment>
<comment type="subcellular location">
    <subcellularLocation>
        <location evidence="1 7">Cell membrane</location>
        <topology evidence="1 7">Multi-pass membrane protein</topology>
    </subcellularLocation>
</comment>
<dbReference type="PANTHER" id="PTHR30193:SF37">
    <property type="entry name" value="INNER MEMBRANE ABC TRANSPORTER PERMEASE PROTEIN YCJO"/>
    <property type="match status" value="1"/>
</dbReference>
<evidence type="ECO:0000256" key="5">
    <source>
        <dbReference type="ARBA" id="ARBA00022989"/>
    </source>
</evidence>
<dbReference type="SUPFAM" id="SSF161098">
    <property type="entry name" value="MetI-like"/>
    <property type="match status" value="1"/>
</dbReference>
<reference evidence="9" key="1">
    <citation type="submission" date="2020-02" db="EMBL/GenBank/DDBJ databases">
        <authorList>
            <person name="Shen X.-R."/>
            <person name="Zhang Y.-X."/>
        </authorList>
    </citation>
    <scope>NUCLEOTIDE SEQUENCE</scope>
    <source>
        <strain evidence="9">SYP-B3998</strain>
    </source>
</reference>
<accession>A0A6G3ZTF3</accession>
<evidence type="ECO:0000256" key="4">
    <source>
        <dbReference type="ARBA" id="ARBA00022692"/>
    </source>
</evidence>
<evidence type="ECO:0000256" key="1">
    <source>
        <dbReference type="ARBA" id="ARBA00004651"/>
    </source>
</evidence>
<feature type="transmembrane region" description="Helical" evidence="7">
    <location>
        <begin position="167"/>
        <end position="188"/>
    </location>
</feature>
<evidence type="ECO:0000259" key="8">
    <source>
        <dbReference type="PROSITE" id="PS50928"/>
    </source>
</evidence>
<evidence type="ECO:0000313" key="9">
    <source>
        <dbReference type="EMBL" id="NEW04984.1"/>
    </source>
</evidence>
<keyword evidence="2 7" id="KW-0813">Transport</keyword>
<dbReference type="PANTHER" id="PTHR30193">
    <property type="entry name" value="ABC TRANSPORTER PERMEASE PROTEIN"/>
    <property type="match status" value="1"/>
</dbReference>
<dbReference type="SUPFAM" id="SSF160964">
    <property type="entry name" value="MalF N-terminal region-like"/>
    <property type="match status" value="1"/>
</dbReference>
<feature type="transmembrane region" description="Helical" evidence="7">
    <location>
        <begin position="118"/>
        <end position="138"/>
    </location>
</feature>
<feature type="transmembrane region" description="Helical" evidence="7">
    <location>
        <begin position="21"/>
        <end position="41"/>
    </location>
</feature>
<dbReference type="GO" id="GO:0005886">
    <property type="term" value="C:plasma membrane"/>
    <property type="evidence" value="ECO:0007669"/>
    <property type="project" value="UniProtKB-SubCell"/>
</dbReference>
<dbReference type="CDD" id="cd06261">
    <property type="entry name" value="TM_PBP2"/>
    <property type="match status" value="1"/>
</dbReference>
<feature type="transmembrane region" description="Helical" evidence="7">
    <location>
        <begin position="85"/>
        <end position="106"/>
    </location>
</feature>
<feature type="transmembrane region" description="Helical" evidence="7">
    <location>
        <begin position="218"/>
        <end position="237"/>
    </location>
</feature>
<dbReference type="InterPro" id="IPR051393">
    <property type="entry name" value="ABC_transporter_permease"/>
</dbReference>
<dbReference type="GO" id="GO:0055085">
    <property type="term" value="P:transmembrane transport"/>
    <property type="evidence" value="ECO:0007669"/>
    <property type="project" value="InterPro"/>
</dbReference>
<feature type="domain" description="ABC transmembrane type-1" evidence="8">
    <location>
        <begin position="81"/>
        <end position="293"/>
    </location>
</feature>
<evidence type="ECO:0000256" key="6">
    <source>
        <dbReference type="ARBA" id="ARBA00023136"/>
    </source>
</evidence>
<dbReference type="AlphaFoldDB" id="A0A6G3ZTF3"/>
<proteinExistence type="inferred from homology"/>
<evidence type="ECO:0000256" key="3">
    <source>
        <dbReference type="ARBA" id="ARBA00022475"/>
    </source>
</evidence>
<evidence type="ECO:0000256" key="7">
    <source>
        <dbReference type="RuleBase" id="RU363032"/>
    </source>
</evidence>
<gene>
    <name evidence="9" type="ORF">GK047_02990</name>
</gene>
<dbReference type="InterPro" id="IPR035906">
    <property type="entry name" value="MetI-like_sf"/>
</dbReference>
<dbReference type="RefSeq" id="WP_163940913.1">
    <property type="nucleotide sequence ID" value="NZ_JAAIKC010000001.1"/>
</dbReference>
<protein>
    <submittedName>
        <fullName evidence="9">Sugar ABC transporter permease</fullName>
    </submittedName>
</protein>
<keyword evidence="5 7" id="KW-1133">Transmembrane helix</keyword>
<keyword evidence="6 7" id="KW-0472">Membrane</keyword>
<name>A0A6G3ZTF3_9BACL</name>
<keyword evidence="3" id="KW-1003">Cell membrane</keyword>
<dbReference type="InterPro" id="IPR000515">
    <property type="entry name" value="MetI-like"/>
</dbReference>
<dbReference type="PROSITE" id="PS50928">
    <property type="entry name" value="ABC_TM1"/>
    <property type="match status" value="1"/>
</dbReference>
<sequence length="304" mass="35060">MRMRLMTLRKAWSGSNRYSDWLWAYLMILPLMLGLIVFYIWPVFQTFYFSFTDWGSFGIHKWAGLANYKRLFTDITLLKSFRNTAIYIVLAVPIGIILSILLAILLNQKIKGLSFYRTMYFLPVVTMPAAIAMVWKWLYNSDYGLINYFLSLFHLPGPHWLTDNRTALLSIIIVAVWCSIGSHMIIFLSGLQGISSSYYEAASIDGANAVTKFIRITLPLLTPTLFFVTVTSLISAFQVFDFIYMMVGDIVIESTQSIVFLYFKYGFLQNSKGYASSIAVLLFIIILLITYVQLKIQKKWVHYE</sequence>